<keyword evidence="2" id="KW-1133">Transmembrane helix</keyword>
<feature type="transmembrane region" description="Helical" evidence="2">
    <location>
        <begin position="122"/>
        <end position="146"/>
    </location>
</feature>
<feature type="transmembrane region" description="Helical" evidence="2">
    <location>
        <begin position="294"/>
        <end position="316"/>
    </location>
</feature>
<sequence length="513" mass="55162">MRATDAHTVLLVKAIEETDSAGALLSEDQRRDASRHARERADWAHDAVKARQPARGSAREQAFVLARAQRLLGDLLVRQPRLALLLQPPGLGLLLGGGLPLAALALGLFAQHVADPHHVNLVFAPALLVLAINLFVYLLLAGRAVLAVARTGKPKPPTSPRLQRLGRWLAPQPMRGSRGLPPLLLNAWLRHQAEWLQLSGPALAARLAALLHTCAAMLALGLIVSLYVGGLFLEYRVGWESTFLGAEEVRALLAALQWPFGWLTGWAPPTVDQVAALRFDATTPPSVAQGAHWVHLYAALLLAFVVLPRLLLAALAHAQRRHRERRVKLDLHAPYFTQLLTAEGLGLSGGRAVQVACLPCSLSPSPALATALPAWAEARFGQGSTLSLLPGADLALPPRQALAPLAAVASQPGQACVLLCSLATTPEPTPHGALLAALQRLDPQARVLLEASAYVERLGAQAGAQRLREREHLWREFCQRHELRCELICLQPVAAGVFDSPLWPAATAPEARP</sequence>
<reference evidence="3 4" key="1">
    <citation type="journal article" date="2019" name="Int. J. Syst. Evol. Microbiol.">
        <title>The Global Catalogue of Microorganisms (GCM) 10K type strain sequencing project: providing services to taxonomists for standard genome sequencing and annotation.</title>
        <authorList>
            <consortium name="The Broad Institute Genomics Platform"/>
            <consortium name="The Broad Institute Genome Sequencing Center for Infectious Disease"/>
            <person name="Wu L."/>
            <person name="Ma J."/>
        </authorList>
    </citation>
    <scope>NUCLEOTIDE SEQUENCE [LARGE SCALE GENOMIC DNA]</scope>
    <source>
        <strain evidence="3 4">JCM 15503</strain>
    </source>
</reference>
<accession>A0ABN1K0J2</accession>
<evidence type="ECO:0000256" key="1">
    <source>
        <dbReference type="SAM" id="MobiDB-lite"/>
    </source>
</evidence>
<gene>
    <name evidence="3" type="ORF">GCM10009107_23640</name>
</gene>
<keyword evidence="2" id="KW-0812">Transmembrane</keyword>
<feature type="compositionally biased region" description="Basic and acidic residues" evidence="1">
    <location>
        <begin position="27"/>
        <end position="49"/>
    </location>
</feature>
<keyword evidence="4" id="KW-1185">Reference proteome</keyword>
<feature type="transmembrane region" description="Helical" evidence="2">
    <location>
        <begin position="91"/>
        <end position="110"/>
    </location>
</feature>
<dbReference type="Proteomes" id="UP001500279">
    <property type="component" value="Unassembled WGS sequence"/>
</dbReference>
<feature type="transmembrane region" description="Helical" evidence="2">
    <location>
        <begin position="207"/>
        <end position="233"/>
    </location>
</feature>
<proteinExistence type="predicted"/>
<feature type="region of interest" description="Disordered" evidence="1">
    <location>
        <begin position="25"/>
        <end position="54"/>
    </location>
</feature>
<dbReference type="EMBL" id="BAAAEW010000013">
    <property type="protein sequence ID" value="GAA0751137.1"/>
    <property type="molecule type" value="Genomic_DNA"/>
</dbReference>
<organism evidence="3 4">
    <name type="scientific">Ideonella azotifigens</name>
    <dbReference type="NCBI Taxonomy" id="513160"/>
    <lineage>
        <taxon>Bacteria</taxon>
        <taxon>Pseudomonadati</taxon>
        <taxon>Pseudomonadota</taxon>
        <taxon>Betaproteobacteria</taxon>
        <taxon>Burkholderiales</taxon>
        <taxon>Sphaerotilaceae</taxon>
        <taxon>Ideonella</taxon>
    </lineage>
</organism>
<dbReference type="RefSeq" id="WP_231013236.1">
    <property type="nucleotide sequence ID" value="NZ_BAAAEW010000013.1"/>
</dbReference>
<evidence type="ECO:0008006" key="5">
    <source>
        <dbReference type="Google" id="ProtNLM"/>
    </source>
</evidence>
<evidence type="ECO:0000256" key="2">
    <source>
        <dbReference type="SAM" id="Phobius"/>
    </source>
</evidence>
<keyword evidence="2" id="KW-0472">Membrane</keyword>
<evidence type="ECO:0000313" key="3">
    <source>
        <dbReference type="EMBL" id="GAA0751137.1"/>
    </source>
</evidence>
<dbReference type="InterPro" id="IPR021296">
    <property type="entry name" value="DUF2868"/>
</dbReference>
<comment type="caution">
    <text evidence="3">The sequence shown here is derived from an EMBL/GenBank/DDBJ whole genome shotgun (WGS) entry which is preliminary data.</text>
</comment>
<protein>
    <recommendedName>
        <fullName evidence="5">DUF2868 domain-containing protein</fullName>
    </recommendedName>
</protein>
<name>A0ABN1K0J2_9BURK</name>
<dbReference type="Pfam" id="PF11067">
    <property type="entry name" value="DUF2868"/>
    <property type="match status" value="1"/>
</dbReference>
<evidence type="ECO:0000313" key="4">
    <source>
        <dbReference type="Proteomes" id="UP001500279"/>
    </source>
</evidence>